<evidence type="ECO:0000256" key="1">
    <source>
        <dbReference type="SAM" id="Phobius"/>
    </source>
</evidence>
<keyword evidence="1" id="KW-0472">Membrane</keyword>
<dbReference type="RefSeq" id="WP_094766686.1">
    <property type="nucleotide sequence ID" value="NZ_FQYU01000003.1"/>
</dbReference>
<dbReference type="InterPro" id="IPR052744">
    <property type="entry name" value="GPAT/DAPAT"/>
</dbReference>
<dbReference type="SUPFAM" id="SSF69593">
    <property type="entry name" value="Glycerol-3-phosphate (1)-acyltransferase"/>
    <property type="match status" value="1"/>
</dbReference>
<keyword evidence="3" id="KW-0808">Transferase</keyword>
<keyword evidence="4" id="KW-1185">Reference proteome</keyword>
<sequence>MKNFGYRLLKVSIKTALHLYFGKIQVRGLEQVPKKGPVLFLPNHQNALMDVLLIAVACNRKPFFLTRSDVFKITVFKRFFSFLLMIPIYRIRDGRATLRNNQAVFDHCADLFGQGNAIVMFPEANHNLKRRVRNLSKGFTRVLFNAMAKAPDRDIYMVPVGLNYRQAETFPDEATVYYGSPILANDFLKDNDIPGSVMAAKKVVSNALKTLTTHIEDEENYGAIVDALQKDGIDFIDPMAANAAQKNLDIHRKRSTVPKKSSKLMKWVFYLLNFPVLMLWRLWAKPKVWEIEFMSTLRFAFAMAVYPIYYTVLAGVAYLLFGLMGAVIWVLATFLFNLAYVKFYRGG</sequence>
<dbReference type="GO" id="GO:0008654">
    <property type="term" value="P:phospholipid biosynthetic process"/>
    <property type="evidence" value="ECO:0007669"/>
    <property type="project" value="TreeGrafter"/>
</dbReference>
<feature type="transmembrane region" description="Helical" evidence="1">
    <location>
        <begin position="318"/>
        <end position="341"/>
    </location>
</feature>
<dbReference type="AlphaFoldDB" id="A0A1M6HT60"/>
<reference evidence="4" key="1">
    <citation type="submission" date="2016-11" db="EMBL/GenBank/DDBJ databases">
        <authorList>
            <person name="Varghese N."/>
            <person name="Submissions S."/>
        </authorList>
    </citation>
    <scope>NUCLEOTIDE SEQUENCE [LARGE SCALE GENOMIC DNA]</scope>
    <source>
        <strain evidence="4">DSM 19858</strain>
    </source>
</reference>
<evidence type="ECO:0000313" key="3">
    <source>
        <dbReference type="EMBL" id="SHJ25338.1"/>
    </source>
</evidence>
<proteinExistence type="predicted"/>
<accession>A0A1M6HT60</accession>
<evidence type="ECO:0000313" key="4">
    <source>
        <dbReference type="Proteomes" id="UP000184543"/>
    </source>
</evidence>
<dbReference type="PANTHER" id="PTHR31605">
    <property type="entry name" value="GLYCEROL-3-PHOSPHATE O-ACYLTRANSFERASE 1"/>
    <property type="match status" value="1"/>
</dbReference>
<feature type="transmembrane region" description="Helical" evidence="1">
    <location>
        <begin position="295"/>
        <end position="312"/>
    </location>
</feature>
<dbReference type="EMBL" id="FQYU01000003">
    <property type="protein sequence ID" value="SHJ25338.1"/>
    <property type="molecule type" value="Genomic_DNA"/>
</dbReference>
<keyword evidence="3" id="KW-0012">Acyltransferase</keyword>
<evidence type="ECO:0000259" key="2">
    <source>
        <dbReference type="SMART" id="SM00563"/>
    </source>
</evidence>
<dbReference type="STRING" id="192903.SAMN04488513_103168"/>
<name>A0A1M6HT60_9FLAO</name>
<dbReference type="GO" id="GO:0004366">
    <property type="term" value="F:glycerol-3-phosphate O-acyltransferase activity"/>
    <property type="evidence" value="ECO:0007669"/>
    <property type="project" value="TreeGrafter"/>
</dbReference>
<dbReference type="InterPro" id="IPR002123">
    <property type="entry name" value="Plipid/glycerol_acylTrfase"/>
</dbReference>
<dbReference type="PANTHER" id="PTHR31605:SF0">
    <property type="entry name" value="GLYCEROL-3-PHOSPHATE O-ACYLTRANSFERASE 1"/>
    <property type="match status" value="1"/>
</dbReference>
<feature type="domain" description="Phospholipid/glycerol acyltransferase" evidence="2">
    <location>
        <begin position="38"/>
        <end position="165"/>
    </location>
</feature>
<keyword evidence="1" id="KW-1133">Transmembrane helix</keyword>
<gene>
    <name evidence="3" type="ORF">SAMN04488513_103168</name>
</gene>
<dbReference type="GO" id="GO:0016287">
    <property type="term" value="F:glycerone-phosphate O-acyltransferase activity"/>
    <property type="evidence" value="ECO:0007669"/>
    <property type="project" value="TreeGrafter"/>
</dbReference>
<keyword evidence="1" id="KW-0812">Transmembrane</keyword>
<dbReference type="Pfam" id="PF01553">
    <property type="entry name" value="Acyltransferase"/>
    <property type="match status" value="1"/>
</dbReference>
<dbReference type="SMART" id="SM00563">
    <property type="entry name" value="PlsC"/>
    <property type="match status" value="1"/>
</dbReference>
<dbReference type="OrthoDB" id="9806008at2"/>
<organism evidence="3 4">
    <name type="scientific">Pseudozobellia thermophila</name>
    <dbReference type="NCBI Taxonomy" id="192903"/>
    <lineage>
        <taxon>Bacteria</taxon>
        <taxon>Pseudomonadati</taxon>
        <taxon>Bacteroidota</taxon>
        <taxon>Flavobacteriia</taxon>
        <taxon>Flavobacteriales</taxon>
        <taxon>Flavobacteriaceae</taxon>
        <taxon>Pseudozobellia</taxon>
    </lineage>
</organism>
<dbReference type="Proteomes" id="UP000184543">
    <property type="component" value="Unassembled WGS sequence"/>
</dbReference>
<feature type="transmembrane region" description="Helical" evidence="1">
    <location>
        <begin position="264"/>
        <end position="283"/>
    </location>
</feature>
<dbReference type="CDD" id="cd07992">
    <property type="entry name" value="LPLAT_AAK14816-like"/>
    <property type="match status" value="1"/>
</dbReference>
<protein>
    <submittedName>
        <fullName evidence="3">1-acyl-sn-glycerol-3-phosphate acyltransferase</fullName>
    </submittedName>
</protein>